<accession>A0A2A7MQQ0</accession>
<evidence type="ECO:0000313" key="5">
    <source>
        <dbReference type="Proteomes" id="UP000465302"/>
    </source>
</evidence>
<comment type="caution">
    <text evidence="3">The sequence shown here is derived from an EMBL/GenBank/DDBJ whole genome shotgun (WGS) entry which is preliminary data.</text>
</comment>
<gene>
    <name evidence="3" type="ORF">CQY20_27815</name>
    <name evidence="2" type="ORF">MAGR_43580</name>
</gene>
<dbReference type="Proteomes" id="UP000465302">
    <property type="component" value="Unassembled WGS sequence"/>
</dbReference>
<dbReference type="InterPro" id="IPR049709">
    <property type="entry name" value="IniB-like_N"/>
</dbReference>
<keyword evidence="4" id="KW-1185">Reference proteome</keyword>
<sequence length="177" mass="17917">MANPLLDFVMSLVRDPDAAARYAADPSGAIQEANLGDVTSTDVNALIPVVSESLSMGTPTAGADALAGDPNVWTSGAATAAFDAFGEDLSVPTVDDGHTIASNVIDQPDESLHAGLDVLAEAGVPTVADFEDPSTQLASGIVDDAPLVGEAADTDWHDVVDDGPQPDAGDSGLDLFD</sequence>
<protein>
    <submittedName>
        <fullName evidence="3">Uncharacterized protein</fullName>
    </submittedName>
</protein>
<dbReference type="EMBL" id="PDCP01000082">
    <property type="protein sequence ID" value="PEG34004.1"/>
    <property type="molecule type" value="Genomic_DNA"/>
</dbReference>
<evidence type="ECO:0000313" key="2">
    <source>
        <dbReference type="EMBL" id="GFG52917.1"/>
    </source>
</evidence>
<reference evidence="3 4" key="1">
    <citation type="submission" date="2017-10" db="EMBL/GenBank/DDBJ databases">
        <title>The new phylogeny of genus Mycobacterium.</title>
        <authorList>
            <person name="Tortoli E."/>
            <person name="Trovato A."/>
            <person name="Cirillo D.M."/>
        </authorList>
    </citation>
    <scope>NUCLEOTIDE SEQUENCE [LARGE SCALE GENOMIC DNA]</scope>
    <source>
        <strain evidence="3 4">CCUG37673</strain>
    </source>
</reference>
<evidence type="ECO:0000313" key="4">
    <source>
        <dbReference type="Proteomes" id="UP000220914"/>
    </source>
</evidence>
<feature type="region of interest" description="Disordered" evidence="1">
    <location>
        <begin position="148"/>
        <end position="177"/>
    </location>
</feature>
<dbReference type="RefSeq" id="WP_097943618.1">
    <property type="nucleotide sequence ID" value="NZ_BLKS01000001.1"/>
</dbReference>
<reference evidence="2 5" key="2">
    <citation type="journal article" date="2019" name="Emerg. Microbes Infect.">
        <title>Comprehensive subspecies identification of 175 nontuberculous mycobacteria species based on 7547 genomic profiles.</title>
        <authorList>
            <person name="Matsumoto Y."/>
            <person name="Kinjo T."/>
            <person name="Motooka D."/>
            <person name="Nabeya D."/>
            <person name="Jung N."/>
            <person name="Uechi K."/>
            <person name="Horii T."/>
            <person name="Iida T."/>
            <person name="Fujita J."/>
            <person name="Nakamura S."/>
        </authorList>
    </citation>
    <scope>NUCLEOTIDE SEQUENCE [LARGE SCALE GENOMIC DNA]</scope>
    <source>
        <strain evidence="2 5">JCM 6377</strain>
    </source>
</reference>
<name>A0A2A7MQQ0_MYCAG</name>
<dbReference type="NCBIfam" id="NF038175">
    <property type="entry name" value="IniB_NTERM"/>
    <property type="match status" value="1"/>
</dbReference>
<reference evidence="2" key="3">
    <citation type="submission" date="2020-02" db="EMBL/GenBank/DDBJ databases">
        <authorList>
            <person name="Matsumoto Y."/>
            <person name="Motooka D."/>
            <person name="Nakamura S."/>
        </authorList>
    </citation>
    <scope>NUCLEOTIDE SEQUENCE</scope>
    <source>
        <strain evidence="2">JCM 6377</strain>
    </source>
</reference>
<dbReference type="NCBIfam" id="NF038176">
    <property type="entry name" value="Rv0340_fam"/>
    <property type="match status" value="1"/>
</dbReference>
<dbReference type="EMBL" id="BLKS01000001">
    <property type="protein sequence ID" value="GFG52917.1"/>
    <property type="molecule type" value="Genomic_DNA"/>
</dbReference>
<dbReference type="AlphaFoldDB" id="A0A2A7MQQ0"/>
<proteinExistence type="predicted"/>
<organism evidence="3 4">
    <name type="scientific">Mycolicibacterium agri</name>
    <name type="common">Mycobacterium agri</name>
    <dbReference type="NCBI Taxonomy" id="36811"/>
    <lineage>
        <taxon>Bacteria</taxon>
        <taxon>Bacillati</taxon>
        <taxon>Actinomycetota</taxon>
        <taxon>Actinomycetes</taxon>
        <taxon>Mycobacteriales</taxon>
        <taxon>Mycobacteriaceae</taxon>
        <taxon>Mycolicibacterium</taxon>
    </lineage>
</organism>
<evidence type="ECO:0000313" key="3">
    <source>
        <dbReference type="EMBL" id="PEG34004.1"/>
    </source>
</evidence>
<dbReference type="Proteomes" id="UP000220914">
    <property type="component" value="Unassembled WGS sequence"/>
</dbReference>
<dbReference type="OrthoDB" id="4732941at2"/>
<evidence type="ECO:0000256" key="1">
    <source>
        <dbReference type="SAM" id="MobiDB-lite"/>
    </source>
</evidence>